<dbReference type="Pfam" id="PF06011">
    <property type="entry name" value="TRP"/>
    <property type="match status" value="2"/>
</dbReference>
<gene>
    <name evidence="11" type="ORF">DMC30DRAFT_418137</name>
</gene>
<evidence type="ECO:0000256" key="6">
    <source>
        <dbReference type="ARBA" id="ARBA00023136"/>
    </source>
</evidence>
<feature type="transmembrane region" description="Helical" evidence="8">
    <location>
        <begin position="732"/>
        <end position="765"/>
    </location>
</feature>
<dbReference type="EMBL" id="SOZI01000105">
    <property type="protein sequence ID" value="TNY19179.1"/>
    <property type="molecule type" value="Genomic_DNA"/>
</dbReference>
<feature type="transmembrane region" description="Helical" evidence="8">
    <location>
        <begin position="178"/>
        <end position="202"/>
    </location>
</feature>
<dbReference type="GO" id="GO:0055085">
    <property type="term" value="P:transmembrane transport"/>
    <property type="evidence" value="ECO:0007669"/>
    <property type="project" value="TreeGrafter"/>
</dbReference>
<evidence type="ECO:0000256" key="3">
    <source>
        <dbReference type="ARBA" id="ARBA00022692"/>
    </source>
</evidence>
<proteinExistence type="inferred from homology"/>
<evidence type="ECO:0000313" key="12">
    <source>
        <dbReference type="Proteomes" id="UP000311382"/>
    </source>
</evidence>
<feature type="transmembrane region" description="Helical" evidence="8">
    <location>
        <begin position="228"/>
        <end position="248"/>
    </location>
</feature>
<dbReference type="OrthoDB" id="2115177at2759"/>
<evidence type="ECO:0000259" key="10">
    <source>
        <dbReference type="SMART" id="SM01320"/>
    </source>
</evidence>
<dbReference type="PANTHER" id="PTHR31145">
    <property type="entry name" value="INTEGRAL MEMBRANE PROTEIN (AFU_ORTHOLOGUE AFUA_7G01610)"/>
    <property type="match status" value="1"/>
</dbReference>
<feature type="transmembrane region" description="Helical" evidence="8">
    <location>
        <begin position="496"/>
        <end position="514"/>
    </location>
</feature>
<keyword evidence="6 8" id="KW-0472">Membrane</keyword>
<comment type="caution">
    <text evidence="11">The sequence shown here is derived from an EMBL/GenBank/DDBJ whole genome shotgun (WGS) entry which is preliminary data.</text>
</comment>
<evidence type="ECO:0000256" key="2">
    <source>
        <dbReference type="ARBA" id="ARBA00010642"/>
    </source>
</evidence>
<reference evidence="11 12" key="1">
    <citation type="submission" date="2019-03" db="EMBL/GenBank/DDBJ databases">
        <title>Rhodosporidium diobovatum UCD-FST 08-225 genome sequencing, assembly, and annotation.</title>
        <authorList>
            <person name="Fakankun I.U."/>
            <person name="Fristensky B."/>
            <person name="Levin D.B."/>
        </authorList>
    </citation>
    <scope>NUCLEOTIDE SEQUENCE [LARGE SCALE GENOMIC DNA]</scope>
    <source>
        <strain evidence="11 12">UCD-FST 08-225</strain>
    </source>
</reference>
<dbReference type="InterPro" id="IPR040241">
    <property type="entry name" value="TRP_Flc/Pkd2-like"/>
</dbReference>
<dbReference type="STRING" id="5288.A0A5C5FS82"/>
<dbReference type="InterPro" id="IPR010308">
    <property type="entry name" value="TRP_C"/>
</dbReference>
<dbReference type="AlphaFoldDB" id="A0A5C5FS82"/>
<dbReference type="Pfam" id="PF14558">
    <property type="entry name" value="TRP_N"/>
    <property type="match status" value="1"/>
</dbReference>
<sequence length="850" mass="91869">MRVPRGLHALTLLSLASQAQARRRFYARAVSYCSDARAIEVDQFLLQYYPDESLFGAGAGTISFDIAAASVDPNLNAKLEFSLDAYGIDAVNTTINLCSLLGGILCPLPTYDFVGSATLPLPAEVGDSIDIPSVGYWIPDLQATATVRLLRVEDDSEAACLRVDLSNGKTVRFASVSWALGGLAIGCVLLSALWFLVGTLVWPSTSAIASSPHANALWASLGRRKERLLLFMSLVQFVATTGLLSIQYPRIYESFTGNFAWALGLIRINPVIRSIDRMRDSTGGNLTQIAGTSTLVGGTDALKSIFSRDAISLPPAPEVATAIFSELARSIAGSPARATEAPFLGARSMSVASALLRRQLGIGSSSSSSVESDAPTAEAIAVPEVQNTSTIDSVRYGIPHYLVNIDISPYDAFMIVFINFLFLCAIAIALALLGGALWALVRWVKGRKAERRRRRLGLSGEAANVDALYAGGKWGRMRKKTSGPFLTVLRANTFRLLLIAWYPLLLFTFFQWTIGSADSWAPIVLSVFTSVFTTAAVFILAARFFVLARRAVRPSFGSVEDPASFDAPPTLSYPFGSAPSTPPATPNPEPKRALLKAERRQIETWECGRFLASGLAPYSPLWNAHKVRSRRTTAKRRNWFKARGWWFGLVELVLAPLVTALFVGFAHRSGWTQTIAVLVIQSLLLLALCIWTPYDDKSSNGTRILWALLRVVIAGALIPFNRSLGLNEIVRVAIGAILMVIEAVAVVLFFVLLVIDFVQLCVFLVRGIKDRRRHRGALAPEEAATAPPAGAYLAPGEKPPSPRPTGYGLGDGLDAQHGRGQSLDRGVTTRSSTTLEDEAGRPVAGKSLTP</sequence>
<dbReference type="InterPro" id="IPR032800">
    <property type="entry name" value="TRP_N"/>
</dbReference>
<feature type="chain" id="PRO_5022825073" description="ML-like domain-containing protein" evidence="9">
    <location>
        <begin position="22"/>
        <end position="850"/>
    </location>
</feature>
<feature type="transmembrane region" description="Helical" evidence="8">
    <location>
        <begin position="520"/>
        <end position="546"/>
    </location>
</feature>
<evidence type="ECO:0000256" key="9">
    <source>
        <dbReference type="SAM" id="SignalP"/>
    </source>
</evidence>
<feature type="transmembrane region" description="Helical" evidence="8">
    <location>
        <begin position="704"/>
        <end position="720"/>
    </location>
</feature>
<keyword evidence="5 8" id="KW-1133">Transmembrane helix</keyword>
<evidence type="ECO:0000256" key="5">
    <source>
        <dbReference type="ARBA" id="ARBA00022989"/>
    </source>
</evidence>
<name>A0A5C5FS82_9BASI</name>
<dbReference type="PANTHER" id="PTHR31145:SF2">
    <property type="entry name" value="FLAVIN CARRIER PROTEIN 2"/>
    <property type="match status" value="1"/>
</dbReference>
<evidence type="ECO:0000313" key="11">
    <source>
        <dbReference type="EMBL" id="TNY19179.1"/>
    </source>
</evidence>
<feature type="transmembrane region" description="Helical" evidence="8">
    <location>
        <begin position="671"/>
        <end position="692"/>
    </location>
</feature>
<protein>
    <recommendedName>
        <fullName evidence="10">ML-like domain-containing protein</fullName>
    </recommendedName>
</protein>
<dbReference type="SMART" id="SM01320">
    <property type="entry name" value="TRP_N"/>
    <property type="match status" value="1"/>
</dbReference>
<dbReference type="GO" id="GO:0009272">
    <property type="term" value="P:fungal-type cell wall biogenesis"/>
    <property type="evidence" value="ECO:0007669"/>
    <property type="project" value="TreeGrafter"/>
</dbReference>
<comment type="subcellular location">
    <subcellularLocation>
        <location evidence="1">Membrane</location>
        <topology evidence="1">Multi-pass membrane protein</topology>
    </subcellularLocation>
</comment>
<evidence type="ECO:0000256" key="8">
    <source>
        <dbReference type="SAM" id="Phobius"/>
    </source>
</evidence>
<feature type="domain" description="ML-like" evidence="10">
    <location>
        <begin position="23"/>
        <end position="172"/>
    </location>
</feature>
<feature type="transmembrane region" description="Helical" evidence="8">
    <location>
        <begin position="412"/>
        <end position="444"/>
    </location>
</feature>
<dbReference type="Proteomes" id="UP000311382">
    <property type="component" value="Unassembled WGS sequence"/>
</dbReference>
<comment type="similarity">
    <text evidence="2">Belongs to the transient receptor potential (TRP) ion channel family.</text>
</comment>
<evidence type="ECO:0000256" key="7">
    <source>
        <dbReference type="SAM" id="MobiDB-lite"/>
    </source>
</evidence>
<evidence type="ECO:0000256" key="4">
    <source>
        <dbReference type="ARBA" id="ARBA00022729"/>
    </source>
</evidence>
<evidence type="ECO:0000256" key="1">
    <source>
        <dbReference type="ARBA" id="ARBA00004141"/>
    </source>
</evidence>
<keyword evidence="4 9" id="KW-0732">Signal</keyword>
<dbReference type="GO" id="GO:0016020">
    <property type="term" value="C:membrane"/>
    <property type="evidence" value="ECO:0007669"/>
    <property type="project" value="UniProtKB-SubCell"/>
</dbReference>
<accession>A0A5C5FS82</accession>
<keyword evidence="12" id="KW-1185">Reference proteome</keyword>
<feature type="signal peptide" evidence="9">
    <location>
        <begin position="1"/>
        <end position="21"/>
    </location>
</feature>
<feature type="transmembrane region" description="Helical" evidence="8">
    <location>
        <begin position="645"/>
        <end position="665"/>
    </location>
</feature>
<feature type="region of interest" description="Disordered" evidence="7">
    <location>
        <begin position="788"/>
        <end position="850"/>
    </location>
</feature>
<organism evidence="11 12">
    <name type="scientific">Rhodotorula diobovata</name>
    <dbReference type="NCBI Taxonomy" id="5288"/>
    <lineage>
        <taxon>Eukaryota</taxon>
        <taxon>Fungi</taxon>
        <taxon>Dikarya</taxon>
        <taxon>Basidiomycota</taxon>
        <taxon>Pucciniomycotina</taxon>
        <taxon>Microbotryomycetes</taxon>
        <taxon>Sporidiobolales</taxon>
        <taxon>Sporidiobolaceae</taxon>
        <taxon>Rhodotorula</taxon>
    </lineage>
</organism>
<keyword evidence="3 8" id="KW-0812">Transmembrane</keyword>